<dbReference type="OrthoDB" id="9805682at2"/>
<proteinExistence type="inferred from homology"/>
<evidence type="ECO:0000259" key="11">
    <source>
        <dbReference type="Pfam" id="PF00482"/>
    </source>
</evidence>
<keyword evidence="8 10" id="KW-0472">Membrane</keyword>
<dbReference type="RefSeq" id="WP_034748437.1">
    <property type="nucleotide sequence ID" value="NZ_BAUT01000046.1"/>
</dbReference>
<keyword evidence="4" id="KW-1003">Cell membrane</keyword>
<name>W4Q6L6_9BACI</name>
<keyword evidence="5" id="KW-0997">Cell inner membrane</keyword>
<keyword evidence="3 9" id="KW-0813">Transport</keyword>
<evidence type="ECO:0000256" key="4">
    <source>
        <dbReference type="ARBA" id="ARBA00022475"/>
    </source>
</evidence>
<evidence type="ECO:0000256" key="7">
    <source>
        <dbReference type="ARBA" id="ARBA00022989"/>
    </source>
</evidence>
<feature type="transmembrane region" description="Helical" evidence="10">
    <location>
        <begin position="374"/>
        <end position="398"/>
    </location>
</feature>
<dbReference type="GO" id="GO:0005886">
    <property type="term" value="C:plasma membrane"/>
    <property type="evidence" value="ECO:0007669"/>
    <property type="project" value="UniProtKB-SubCell"/>
</dbReference>
<evidence type="ECO:0000313" key="12">
    <source>
        <dbReference type="EMBL" id="GAE27338.1"/>
    </source>
</evidence>
<keyword evidence="7 10" id="KW-1133">Transmembrane helix</keyword>
<dbReference type="EMBL" id="BAUT01000046">
    <property type="protein sequence ID" value="GAE27338.1"/>
    <property type="molecule type" value="Genomic_DNA"/>
</dbReference>
<dbReference type="InterPro" id="IPR018076">
    <property type="entry name" value="T2SS_GspF_dom"/>
</dbReference>
<evidence type="ECO:0000256" key="5">
    <source>
        <dbReference type="ARBA" id="ARBA00022519"/>
    </source>
</evidence>
<dbReference type="PANTHER" id="PTHR30012">
    <property type="entry name" value="GENERAL SECRETION PATHWAY PROTEIN"/>
    <property type="match status" value="1"/>
</dbReference>
<dbReference type="FunFam" id="1.20.81.30:FF:000001">
    <property type="entry name" value="Type II secretion system protein F"/>
    <property type="match status" value="2"/>
</dbReference>
<dbReference type="InterPro" id="IPR003004">
    <property type="entry name" value="GspF/PilC"/>
</dbReference>
<evidence type="ECO:0000256" key="3">
    <source>
        <dbReference type="ARBA" id="ARBA00022448"/>
    </source>
</evidence>
<dbReference type="STRING" id="1236970.JCM9140_3472"/>
<feature type="transmembrane region" description="Helical" evidence="10">
    <location>
        <begin position="167"/>
        <end position="190"/>
    </location>
</feature>
<dbReference type="PANTHER" id="PTHR30012:SF0">
    <property type="entry name" value="TYPE II SECRETION SYSTEM PROTEIN F-RELATED"/>
    <property type="match status" value="1"/>
</dbReference>
<keyword evidence="13" id="KW-1185">Reference proteome</keyword>
<dbReference type="Proteomes" id="UP000018890">
    <property type="component" value="Unassembled WGS sequence"/>
</dbReference>
<evidence type="ECO:0000256" key="10">
    <source>
        <dbReference type="SAM" id="Phobius"/>
    </source>
</evidence>
<evidence type="ECO:0000256" key="8">
    <source>
        <dbReference type="ARBA" id="ARBA00023136"/>
    </source>
</evidence>
<reference evidence="12" key="1">
    <citation type="journal article" date="2014" name="Genome Announc.">
        <title>Draft Genome Sequences of Three Alkaliphilic Bacillus Strains, Bacillus wakoensis JCM 9140T, Bacillus akibai JCM 9157T, and Bacillus hemicellulosilyticus JCM 9152T.</title>
        <authorList>
            <person name="Yuki M."/>
            <person name="Oshima K."/>
            <person name="Suda W."/>
            <person name="Oshida Y."/>
            <person name="Kitamura K."/>
            <person name="Iida T."/>
            <person name="Hattori M."/>
            <person name="Ohkuma M."/>
        </authorList>
    </citation>
    <scope>NUCLEOTIDE SEQUENCE [LARGE SCALE GENOMIC DNA]</scope>
    <source>
        <strain evidence="12">JCM 9140</strain>
    </source>
</reference>
<evidence type="ECO:0000256" key="2">
    <source>
        <dbReference type="ARBA" id="ARBA00005745"/>
    </source>
</evidence>
<sequence>MAQYKYIGRDVTGRIKKGTIVGQSKREAAAKLKERRIAVQELEETKATGLNKEITFGNPVRLQDFSVFLRQFSTLLKAGVSIVESTQILSKQTSSKHLRKTLESIEDELRSGVPFSEAAAKYKKVFPPIVINMIKAGELSGTMDEALDRLAIYYEKQHKTRQKVISALAYPVIVGIVAVAVVIFLLVSVVPTFANMLTDLGGELPGITVFVMNASEFVQGFWWLLILFVIALIIGLQVLKQNPDTRYYLDYSLLRMPIFGKLFQLAALARLTRTLSSLFSSSVPILQAVGIVEKVVGNEVIAKILRTSRQSLEKGESLTAPMRSSWVFPPLVIQMITIGEETGSLDLMLSKVADFYEDEVENMTDRLKSLIEPLMIVFLAAIVGVIVIAIMVPMFQIYSEI</sequence>
<comment type="similarity">
    <text evidence="2 9">Belongs to the GSP F family.</text>
</comment>
<dbReference type="InterPro" id="IPR042094">
    <property type="entry name" value="T2SS_GspF_sf"/>
</dbReference>
<feature type="domain" description="Type II secretion system protein GspF" evidence="11">
    <location>
        <begin position="272"/>
        <end position="393"/>
    </location>
</feature>
<protein>
    <submittedName>
        <fullName evidence="12">Type IV fimbrial assembly protein PilC</fullName>
    </submittedName>
</protein>
<accession>W4Q6L6</accession>
<comment type="caution">
    <text evidence="12">The sequence shown here is derived from an EMBL/GenBank/DDBJ whole genome shotgun (WGS) entry which is preliminary data.</text>
</comment>
<dbReference type="Gene3D" id="1.20.81.30">
    <property type="entry name" value="Type II secretion system (T2SS), domain F"/>
    <property type="match status" value="2"/>
</dbReference>
<keyword evidence="6 9" id="KW-0812">Transmembrane</keyword>
<dbReference type="PROSITE" id="PS00874">
    <property type="entry name" value="T2SP_F"/>
    <property type="match status" value="1"/>
</dbReference>
<evidence type="ECO:0000256" key="1">
    <source>
        <dbReference type="ARBA" id="ARBA00004429"/>
    </source>
</evidence>
<dbReference type="InterPro" id="IPR001992">
    <property type="entry name" value="T2SS_GspF/T4SS_PilC_CS"/>
</dbReference>
<dbReference type="AlphaFoldDB" id="W4Q6L6"/>
<feature type="domain" description="Type II secretion system protein GspF" evidence="11">
    <location>
        <begin position="68"/>
        <end position="191"/>
    </location>
</feature>
<evidence type="ECO:0000313" key="13">
    <source>
        <dbReference type="Proteomes" id="UP000018890"/>
    </source>
</evidence>
<evidence type="ECO:0000256" key="6">
    <source>
        <dbReference type="ARBA" id="ARBA00022692"/>
    </source>
</evidence>
<organism evidence="12 13">
    <name type="scientific">Halalkalibacter wakoensis JCM 9140</name>
    <dbReference type="NCBI Taxonomy" id="1236970"/>
    <lineage>
        <taxon>Bacteria</taxon>
        <taxon>Bacillati</taxon>
        <taxon>Bacillota</taxon>
        <taxon>Bacilli</taxon>
        <taxon>Bacillales</taxon>
        <taxon>Bacillaceae</taxon>
        <taxon>Halalkalibacter</taxon>
    </lineage>
</organism>
<dbReference type="GO" id="GO:0009306">
    <property type="term" value="P:protein secretion"/>
    <property type="evidence" value="ECO:0007669"/>
    <property type="project" value="InterPro"/>
</dbReference>
<feature type="transmembrane region" description="Helical" evidence="10">
    <location>
        <begin position="220"/>
        <end position="239"/>
    </location>
</feature>
<comment type="subcellular location">
    <subcellularLocation>
        <location evidence="1">Cell inner membrane</location>
        <topology evidence="1">Multi-pass membrane protein</topology>
    </subcellularLocation>
    <subcellularLocation>
        <location evidence="9">Cell membrane</location>
        <topology evidence="9">Multi-pass membrane protein</topology>
    </subcellularLocation>
</comment>
<gene>
    <name evidence="12" type="ORF">JCM9140_3472</name>
</gene>
<evidence type="ECO:0000256" key="9">
    <source>
        <dbReference type="RuleBase" id="RU003923"/>
    </source>
</evidence>
<dbReference type="Pfam" id="PF00482">
    <property type="entry name" value="T2SSF"/>
    <property type="match status" value="2"/>
</dbReference>
<dbReference type="PRINTS" id="PR00812">
    <property type="entry name" value="BCTERIALGSPF"/>
</dbReference>